<gene>
    <name evidence="13" type="ORF">LshimejAT787_0409070</name>
</gene>
<dbReference type="EMBL" id="BRPK01000004">
    <property type="protein sequence ID" value="GLB37856.1"/>
    <property type="molecule type" value="Genomic_DNA"/>
</dbReference>
<feature type="transmembrane region" description="Helical" evidence="11">
    <location>
        <begin position="40"/>
        <end position="60"/>
    </location>
</feature>
<feature type="transmembrane region" description="Helical" evidence="11">
    <location>
        <begin position="180"/>
        <end position="197"/>
    </location>
</feature>
<evidence type="ECO:0000256" key="9">
    <source>
        <dbReference type="ARBA" id="ARBA00023136"/>
    </source>
</evidence>
<evidence type="ECO:0000313" key="13">
    <source>
        <dbReference type="EMBL" id="GLB37856.1"/>
    </source>
</evidence>
<dbReference type="SUPFAM" id="SSF161111">
    <property type="entry name" value="Cation efflux protein transmembrane domain-like"/>
    <property type="match status" value="1"/>
</dbReference>
<dbReference type="OrthoDB" id="5980560at2759"/>
<feature type="transmembrane region" description="Helical" evidence="11">
    <location>
        <begin position="119"/>
        <end position="136"/>
    </location>
</feature>
<dbReference type="Gene3D" id="1.20.1510.10">
    <property type="entry name" value="Cation efflux protein transmembrane domain"/>
    <property type="match status" value="1"/>
</dbReference>
<sequence>MRPTTNSYAVAISVASVIYNGAEGAVSIGLGADAGSRSLVFFGIQSGIEVLSAILVLWRFRKIAKPGEERSLVLAPDQLKFEKWGTLGIGILLLVLAIATEATSISALARRDIPDSSTSSLIVSSTALVFMILIWLPKRYLAKALDSSVMRGEAICSLSCIQLTLVLFIGSLVFKVWKGGWWVDSATAIALGLFFAWDGVKMVRNSIVCTIKLLQANILAKDSGSACLADFGLTSVSDGNIIFCDDILVVGNFRKRHNQMASLRDLGHPSSVEEVYKKLVK</sequence>
<evidence type="ECO:0000256" key="8">
    <source>
        <dbReference type="ARBA" id="ARBA00023018"/>
    </source>
</evidence>
<evidence type="ECO:0000256" key="1">
    <source>
        <dbReference type="ARBA" id="ARBA00004146"/>
    </source>
</evidence>
<keyword evidence="5" id="KW-0967">Endosome</keyword>
<keyword evidence="6" id="KW-0862">Zinc</keyword>
<evidence type="ECO:0000256" key="6">
    <source>
        <dbReference type="ARBA" id="ARBA00022833"/>
    </source>
</evidence>
<dbReference type="GO" id="GO:0031901">
    <property type="term" value="C:early endosome membrane"/>
    <property type="evidence" value="ECO:0007669"/>
    <property type="project" value="UniProtKB-SubCell"/>
</dbReference>
<evidence type="ECO:0000256" key="4">
    <source>
        <dbReference type="ARBA" id="ARBA00022692"/>
    </source>
</evidence>
<dbReference type="PANTHER" id="PTHR31937:SF2">
    <property type="entry name" value="TRANSMEMBRANE PROTEIN 163"/>
    <property type="match status" value="1"/>
</dbReference>
<evidence type="ECO:0000256" key="5">
    <source>
        <dbReference type="ARBA" id="ARBA00022753"/>
    </source>
</evidence>
<keyword evidence="10" id="KW-0968">Cytoplasmic vesicle</keyword>
<keyword evidence="4 11" id="KW-0812">Transmembrane</keyword>
<feature type="domain" description="Cation efflux protein transmembrane" evidence="12">
    <location>
        <begin position="15"/>
        <end position="207"/>
    </location>
</feature>
<keyword evidence="14" id="KW-1185">Reference proteome</keyword>
<proteinExistence type="inferred from homology"/>
<comment type="similarity">
    <text evidence="3">Belongs to the TMEM163 family.</text>
</comment>
<evidence type="ECO:0000256" key="3">
    <source>
        <dbReference type="ARBA" id="ARBA00008731"/>
    </source>
</evidence>
<dbReference type="InterPro" id="IPR058533">
    <property type="entry name" value="Cation_efflux_TM"/>
</dbReference>
<organism evidence="13 14">
    <name type="scientific">Lyophyllum shimeji</name>
    <name type="common">Hon-shimeji</name>
    <name type="synonym">Tricholoma shimeji</name>
    <dbReference type="NCBI Taxonomy" id="47721"/>
    <lineage>
        <taxon>Eukaryota</taxon>
        <taxon>Fungi</taxon>
        <taxon>Dikarya</taxon>
        <taxon>Basidiomycota</taxon>
        <taxon>Agaricomycotina</taxon>
        <taxon>Agaricomycetes</taxon>
        <taxon>Agaricomycetidae</taxon>
        <taxon>Agaricales</taxon>
        <taxon>Tricholomatineae</taxon>
        <taxon>Lyophyllaceae</taxon>
        <taxon>Lyophyllum</taxon>
    </lineage>
</organism>
<dbReference type="Pfam" id="PF01545">
    <property type="entry name" value="Cation_efflux"/>
    <property type="match status" value="1"/>
</dbReference>
<evidence type="ECO:0000256" key="7">
    <source>
        <dbReference type="ARBA" id="ARBA00022989"/>
    </source>
</evidence>
<dbReference type="GO" id="GO:0030003">
    <property type="term" value="P:intracellular monoatomic cation homeostasis"/>
    <property type="evidence" value="ECO:0007669"/>
    <property type="project" value="UniProtKB-ARBA"/>
</dbReference>
<dbReference type="Proteomes" id="UP001063166">
    <property type="component" value="Unassembled WGS sequence"/>
</dbReference>
<evidence type="ECO:0000256" key="11">
    <source>
        <dbReference type="SAM" id="Phobius"/>
    </source>
</evidence>
<comment type="caution">
    <text evidence="13">The sequence shown here is derived from an EMBL/GenBank/DDBJ whole genome shotgun (WGS) entry which is preliminary data.</text>
</comment>
<dbReference type="InterPro" id="IPR027469">
    <property type="entry name" value="Cation_efflux_TMD_sf"/>
</dbReference>
<evidence type="ECO:0000259" key="12">
    <source>
        <dbReference type="Pfam" id="PF01545"/>
    </source>
</evidence>
<feature type="transmembrane region" description="Helical" evidence="11">
    <location>
        <begin position="156"/>
        <end position="174"/>
    </location>
</feature>
<feature type="transmembrane region" description="Helical" evidence="11">
    <location>
        <begin position="81"/>
        <end position="99"/>
    </location>
</feature>
<keyword evidence="9 11" id="KW-0472">Membrane</keyword>
<accession>A0A9P3UP20</accession>
<name>A0A9P3UP20_LYOSH</name>
<keyword evidence="8" id="KW-0770">Synapse</keyword>
<dbReference type="GO" id="GO:0098771">
    <property type="term" value="P:inorganic ion homeostasis"/>
    <property type="evidence" value="ECO:0007669"/>
    <property type="project" value="UniProtKB-ARBA"/>
</dbReference>
<dbReference type="AlphaFoldDB" id="A0A9P3UP20"/>
<dbReference type="GO" id="GO:0008324">
    <property type="term" value="F:monoatomic cation transmembrane transporter activity"/>
    <property type="evidence" value="ECO:0007669"/>
    <property type="project" value="InterPro"/>
</dbReference>
<dbReference type="InterPro" id="IPR026765">
    <property type="entry name" value="Tmem163"/>
</dbReference>
<reference evidence="13" key="1">
    <citation type="submission" date="2022-07" db="EMBL/GenBank/DDBJ databases">
        <title>The genome of Lyophyllum shimeji provides insight into the initial evolution of ectomycorrhizal fungal genome.</title>
        <authorList>
            <person name="Kobayashi Y."/>
            <person name="Shibata T."/>
            <person name="Hirakawa H."/>
            <person name="Shigenobu S."/>
            <person name="Nishiyama T."/>
            <person name="Yamada A."/>
            <person name="Hasebe M."/>
            <person name="Kawaguchi M."/>
        </authorList>
    </citation>
    <scope>NUCLEOTIDE SEQUENCE</scope>
    <source>
        <strain evidence="13">AT787</strain>
    </source>
</reference>
<protein>
    <submittedName>
        <fullName evidence="13">Cation efflux family protein</fullName>
    </submittedName>
</protein>
<comment type="subcellular location">
    <subcellularLocation>
        <location evidence="2">Cytoplasmic vesicle</location>
        <location evidence="2">Secretory vesicle</location>
        <location evidence="2">Synaptic vesicle membrane</location>
        <topology evidence="2">Multi-pass membrane protein</topology>
    </subcellularLocation>
    <subcellularLocation>
        <location evidence="1">Early endosome membrane</location>
    </subcellularLocation>
</comment>
<evidence type="ECO:0000256" key="10">
    <source>
        <dbReference type="ARBA" id="ARBA00023329"/>
    </source>
</evidence>
<dbReference type="PANTHER" id="PTHR31937">
    <property type="entry name" value="TRANSMEMBRANE PROTEIN 163"/>
    <property type="match status" value="1"/>
</dbReference>
<keyword evidence="7 11" id="KW-1133">Transmembrane helix</keyword>
<evidence type="ECO:0000256" key="2">
    <source>
        <dbReference type="ARBA" id="ARBA00004644"/>
    </source>
</evidence>
<evidence type="ECO:0000313" key="14">
    <source>
        <dbReference type="Proteomes" id="UP001063166"/>
    </source>
</evidence>